<feature type="transmembrane region" description="Helical" evidence="8">
    <location>
        <begin position="268"/>
        <end position="288"/>
    </location>
</feature>
<gene>
    <name evidence="10" type="ORF">SAMN02745885_02351</name>
</gene>
<comment type="subcellular location">
    <subcellularLocation>
        <location evidence="1">Cell membrane</location>
        <topology evidence="1">Multi-pass membrane protein</topology>
    </subcellularLocation>
</comment>
<name>A0A1T4RZK2_9FIRM</name>
<reference evidence="11" key="1">
    <citation type="submission" date="2017-02" db="EMBL/GenBank/DDBJ databases">
        <authorList>
            <person name="Varghese N."/>
            <person name="Submissions S."/>
        </authorList>
    </citation>
    <scope>NUCLEOTIDE SEQUENCE [LARGE SCALE GENOMIC DNA]</scope>
    <source>
        <strain evidence="11">DSM 16521</strain>
    </source>
</reference>
<dbReference type="RefSeq" id="WP_078666345.1">
    <property type="nucleotide sequence ID" value="NZ_FUXM01000039.1"/>
</dbReference>
<protein>
    <submittedName>
        <fullName evidence="10">ABC-2 type transport system permease protein</fullName>
    </submittedName>
</protein>
<evidence type="ECO:0000256" key="3">
    <source>
        <dbReference type="ARBA" id="ARBA00022448"/>
    </source>
</evidence>
<dbReference type="InterPro" id="IPR013525">
    <property type="entry name" value="ABC2_TM"/>
</dbReference>
<feature type="transmembrane region" description="Helical" evidence="8">
    <location>
        <begin position="20"/>
        <end position="39"/>
    </location>
</feature>
<sequence length="389" mass="43105">MKISDIAWLEFLHIKKDRRLAAVLFLIPALYLLIFGYLYSAQKVRELPTLVVDEENSYLSRELVRAYDQSETFRISGFALNETEAQKEIDAGRAQIVLIIPAGLTRDLKEGKSPAIMTLINGSNMIIANAATRAANEIVATFGAGASLKVMEAAGINPEKARHTLQPLLFRYRVLYNPTFNYTNFLLPGLLGAVIQQVLLLGVALAITREKEQGTWIRLLQSPGGPKTVLLGKGLVYFLVGCLDSLLTFALLHWLWGVPIKGNGLLLLVFNLLFILALVAVGLTASLFSRTQLEATQVTMLIAMPSFLLSGYTWPMLAIPDPLKPLSFILPLTYYTHGLRALVDRGQGWQALKVDVAAFLALIFLCWLLLKKFATNFAEKQENNPVSDE</sequence>
<evidence type="ECO:0000256" key="2">
    <source>
        <dbReference type="ARBA" id="ARBA00007783"/>
    </source>
</evidence>
<keyword evidence="11" id="KW-1185">Reference proteome</keyword>
<keyword evidence="5 8" id="KW-0812">Transmembrane</keyword>
<dbReference type="InterPro" id="IPR047817">
    <property type="entry name" value="ABC2_TM_bact-type"/>
</dbReference>
<dbReference type="PANTHER" id="PTHR30294">
    <property type="entry name" value="MEMBRANE COMPONENT OF ABC TRANSPORTER YHHJ-RELATED"/>
    <property type="match status" value="1"/>
</dbReference>
<dbReference type="InterPro" id="IPR051449">
    <property type="entry name" value="ABC-2_transporter_component"/>
</dbReference>
<feature type="transmembrane region" description="Helical" evidence="8">
    <location>
        <begin position="185"/>
        <end position="208"/>
    </location>
</feature>
<dbReference type="PANTHER" id="PTHR30294:SF29">
    <property type="entry name" value="MULTIDRUG ABC TRANSPORTER PERMEASE YBHS-RELATED"/>
    <property type="match status" value="1"/>
</dbReference>
<dbReference type="AlphaFoldDB" id="A0A1T4RZK2"/>
<keyword evidence="7 8" id="KW-0472">Membrane</keyword>
<feature type="transmembrane region" description="Helical" evidence="8">
    <location>
        <begin position="235"/>
        <end position="256"/>
    </location>
</feature>
<keyword evidence="3" id="KW-0813">Transport</keyword>
<evidence type="ECO:0000256" key="1">
    <source>
        <dbReference type="ARBA" id="ARBA00004651"/>
    </source>
</evidence>
<dbReference type="OrthoDB" id="9788252at2"/>
<evidence type="ECO:0000256" key="4">
    <source>
        <dbReference type="ARBA" id="ARBA00022475"/>
    </source>
</evidence>
<organism evidence="10 11">
    <name type="scientific">Carboxydocella sporoproducens DSM 16521</name>
    <dbReference type="NCBI Taxonomy" id="1121270"/>
    <lineage>
        <taxon>Bacteria</taxon>
        <taxon>Bacillati</taxon>
        <taxon>Bacillota</taxon>
        <taxon>Clostridia</taxon>
        <taxon>Eubacteriales</taxon>
        <taxon>Clostridiales Family XVI. Incertae Sedis</taxon>
        <taxon>Carboxydocella</taxon>
    </lineage>
</organism>
<keyword evidence="4" id="KW-1003">Cell membrane</keyword>
<evidence type="ECO:0000313" key="10">
    <source>
        <dbReference type="EMBL" id="SKA21337.1"/>
    </source>
</evidence>
<feature type="transmembrane region" description="Helical" evidence="8">
    <location>
        <begin position="300"/>
        <end position="319"/>
    </location>
</feature>
<dbReference type="Pfam" id="PF12698">
    <property type="entry name" value="ABC2_membrane_3"/>
    <property type="match status" value="1"/>
</dbReference>
<feature type="transmembrane region" description="Helical" evidence="8">
    <location>
        <begin position="351"/>
        <end position="370"/>
    </location>
</feature>
<evidence type="ECO:0000313" key="11">
    <source>
        <dbReference type="Proteomes" id="UP000189933"/>
    </source>
</evidence>
<dbReference type="Proteomes" id="UP000189933">
    <property type="component" value="Unassembled WGS sequence"/>
</dbReference>
<proteinExistence type="inferred from homology"/>
<evidence type="ECO:0000259" key="9">
    <source>
        <dbReference type="PROSITE" id="PS51012"/>
    </source>
</evidence>
<evidence type="ECO:0000256" key="6">
    <source>
        <dbReference type="ARBA" id="ARBA00022989"/>
    </source>
</evidence>
<dbReference type="GO" id="GO:0140359">
    <property type="term" value="F:ABC-type transporter activity"/>
    <property type="evidence" value="ECO:0007669"/>
    <property type="project" value="InterPro"/>
</dbReference>
<evidence type="ECO:0000256" key="7">
    <source>
        <dbReference type="ARBA" id="ARBA00023136"/>
    </source>
</evidence>
<accession>A0A1T4RZK2</accession>
<feature type="domain" description="ABC transmembrane type-2" evidence="9">
    <location>
        <begin position="150"/>
        <end position="373"/>
    </location>
</feature>
<dbReference type="Gene3D" id="3.40.1710.10">
    <property type="entry name" value="abc type-2 transporter like domain"/>
    <property type="match status" value="1"/>
</dbReference>
<keyword evidence="6 8" id="KW-1133">Transmembrane helix</keyword>
<evidence type="ECO:0000256" key="8">
    <source>
        <dbReference type="SAM" id="Phobius"/>
    </source>
</evidence>
<dbReference type="GO" id="GO:0005886">
    <property type="term" value="C:plasma membrane"/>
    <property type="evidence" value="ECO:0007669"/>
    <property type="project" value="UniProtKB-SubCell"/>
</dbReference>
<comment type="similarity">
    <text evidence="2">Belongs to the ABC-2 integral membrane protein family.</text>
</comment>
<dbReference type="PROSITE" id="PS51012">
    <property type="entry name" value="ABC_TM2"/>
    <property type="match status" value="1"/>
</dbReference>
<dbReference type="EMBL" id="FUXM01000039">
    <property type="protein sequence ID" value="SKA21337.1"/>
    <property type="molecule type" value="Genomic_DNA"/>
</dbReference>
<evidence type="ECO:0000256" key="5">
    <source>
        <dbReference type="ARBA" id="ARBA00022692"/>
    </source>
</evidence>